<evidence type="ECO:0000313" key="4">
    <source>
        <dbReference type="EMBL" id="GFS66678.1"/>
    </source>
</evidence>
<keyword evidence="3" id="KW-0732">Signal</keyword>
<dbReference type="PROSITE" id="PS50068">
    <property type="entry name" value="LDLRA_2"/>
    <property type="match status" value="1"/>
</dbReference>
<dbReference type="SMART" id="SM00192">
    <property type="entry name" value="LDLa"/>
    <property type="match status" value="1"/>
</dbReference>
<dbReference type="Proteomes" id="UP000886998">
    <property type="component" value="Unassembled WGS sequence"/>
</dbReference>
<dbReference type="Gene3D" id="4.10.400.10">
    <property type="entry name" value="Low-density Lipoprotein Receptor"/>
    <property type="match status" value="1"/>
</dbReference>
<dbReference type="SUPFAM" id="SSF57424">
    <property type="entry name" value="LDL receptor-like module"/>
    <property type="match status" value="1"/>
</dbReference>
<dbReference type="GO" id="GO:0015889">
    <property type="term" value="P:cobalamin transport"/>
    <property type="evidence" value="ECO:0007669"/>
    <property type="project" value="TreeGrafter"/>
</dbReference>
<evidence type="ECO:0000256" key="2">
    <source>
        <dbReference type="PROSITE-ProRule" id="PRU00124"/>
    </source>
</evidence>
<dbReference type="InterPro" id="IPR036055">
    <property type="entry name" value="LDL_receptor-like_sf"/>
</dbReference>
<organism evidence="4 5">
    <name type="scientific">Trichonephila inaurata madagascariensis</name>
    <dbReference type="NCBI Taxonomy" id="2747483"/>
    <lineage>
        <taxon>Eukaryota</taxon>
        <taxon>Metazoa</taxon>
        <taxon>Ecdysozoa</taxon>
        <taxon>Arthropoda</taxon>
        <taxon>Chelicerata</taxon>
        <taxon>Arachnida</taxon>
        <taxon>Araneae</taxon>
        <taxon>Araneomorphae</taxon>
        <taxon>Entelegynae</taxon>
        <taxon>Araneoidea</taxon>
        <taxon>Nephilidae</taxon>
        <taxon>Trichonephila</taxon>
        <taxon>Trichonephila inaurata</taxon>
    </lineage>
</organism>
<dbReference type="AlphaFoldDB" id="A0A8X6KQK9"/>
<name>A0A8X6KQK9_9ARAC</name>
<dbReference type="PANTHER" id="PTHR10559:SF18">
    <property type="entry name" value="TRANSCOBALAMIN II"/>
    <property type="match status" value="1"/>
</dbReference>
<dbReference type="GO" id="GO:0031419">
    <property type="term" value="F:cobalamin binding"/>
    <property type="evidence" value="ECO:0007669"/>
    <property type="project" value="TreeGrafter"/>
</dbReference>
<dbReference type="PANTHER" id="PTHR10559">
    <property type="entry name" value="TRANSCOBALAMIN-1/GASTRIC INTRINSIC FACTOR"/>
    <property type="match status" value="1"/>
</dbReference>
<dbReference type="InterPro" id="IPR023415">
    <property type="entry name" value="LDLR_class-A_CS"/>
</dbReference>
<gene>
    <name evidence="4" type="primary">NCL1_48839</name>
    <name evidence="4" type="ORF">TNIN_167621</name>
</gene>
<comment type="caution">
    <text evidence="4">The sequence shown here is derived from an EMBL/GenBank/DDBJ whole genome shotgun (WGS) entry which is preliminary data.</text>
</comment>
<dbReference type="EMBL" id="BMAV01028251">
    <property type="protein sequence ID" value="GFS66678.1"/>
    <property type="molecule type" value="Genomic_DNA"/>
</dbReference>
<dbReference type="Gene3D" id="1.50.10.20">
    <property type="match status" value="1"/>
</dbReference>
<dbReference type="InterPro" id="IPR051588">
    <property type="entry name" value="Cobalamin_Transport"/>
</dbReference>
<protein>
    <submittedName>
        <fullName evidence="4">Gastric intrinsic factor</fullName>
    </submittedName>
</protein>
<dbReference type="GO" id="GO:0005615">
    <property type="term" value="C:extracellular space"/>
    <property type="evidence" value="ECO:0007669"/>
    <property type="project" value="TreeGrafter"/>
</dbReference>
<dbReference type="PROSITE" id="PS01209">
    <property type="entry name" value="LDLRA_1"/>
    <property type="match status" value="1"/>
</dbReference>
<reference evidence="4" key="1">
    <citation type="submission" date="2020-08" db="EMBL/GenBank/DDBJ databases">
        <title>Multicomponent nature underlies the extraordinary mechanical properties of spider dragline silk.</title>
        <authorList>
            <person name="Kono N."/>
            <person name="Nakamura H."/>
            <person name="Mori M."/>
            <person name="Yoshida Y."/>
            <person name="Ohtoshi R."/>
            <person name="Malay A.D."/>
            <person name="Moran D.A.P."/>
            <person name="Tomita M."/>
            <person name="Numata K."/>
            <person name="Arakawa K."/>
        </authorList>
    </citation>
    <scope>NUCLEOTIDE SEQUENCE</scope>
</reference>
<accession>A0A8X6KQK9</accession>
<comment type="caution">
    <text evidence="2">Lacks conserved residue(s) required for the propagation of feature annotation.</text>
</comment>
<dbReference type="Gene3D" id="2.170.130.30">
    <property type="match status" value="1"/>
</dbReference>
<proteinExistence type="predicted"/>
<evidence type="ECO:0000256" key="3">
    <source>
        <dbReference type="SAM" id="SignalP"/>
    </source>
</evidence>
<dbReference type="CDD" id="cd00112">
    <property type="entry name" value="LDLa"/>
    <property type="match status" value="1"/>
</dbReference>
<evidence type="ECO:0000256" key="1">
    <source>
        <dbReference type="ARBA" id="ARBA00023157"/>
    </source>
</evidence>
<dbReference type="OrthoDB" id="6431416at2759"/>
<feature type="disulfide bond" evidence="2">
    <location>
        <begin position="40"/>
        <end position="55"/>
    </location>
</feature>
<dbReference type="InterPro" id="IPR002172">
    <property type="entry name" value="LDrepeatLR_classA_rpt"/>
</dbReference>
<feature type="chain" id="PRO_5036460135" evidence="3">
    <location>
        <begin position="19"/>
        <end position="447"/>
    </location>
</feature>
<evidence type="ECO:0000313" key="5">
    <source>
        <dbReference type="Proteomes" id="UP000886998"/>
    </source>
</evidence>
<keyword evidence="1 2" id="KW-1015">Disulfide bond</keyword>
<sequence>MHLFLSFFFQLSAALIQGLCGGQQLLCANGKQCVPSAWVCDGEKDCSDFSDEKFCGVPVMISEPGDSANEDLTIGNKVLNVPGNTSARKRLISWFKQRRKSGSSVDKWGSQLHRVAVALHLANESFFSPGNTIGLEITYELTIQLLHRLSKDKKVSSEELALYIHAMMVTCMDPRDFYGLNLVQELRKRTESNANYTNPFQILVLCNSGDKMTTRDVDRVMAAYDSQHRPFWTLTNNKTIFSLQYFAALLIDDSFEKDFDVKSALQSIIQSVRGNVTLLNAYYALPVLTGNSLLNVSSSHCRATPETEAEALEKALNVNGETFFVQYSVWLGDKIELARTWQLKMNPNNSIYDVIETVSKIDNRQKVEYNVVEGKPFITSLGGIEDDPERGTFWFIHLKDPNTDGEPELMEQSPVDLKLRPNQEIILWYKPGPWISHLRVTTSPKSN</sequence>
<keyword evidence="5" id="KW-1185">Reference proteome</keyword>
<dbReference type="Pfam" id="PF00057">
    <property type="entry name" value="Ldl_recept_a"/>
    <property type="match status" value="1"/>
</dbReference>
<feature type="signal peptide" evidence="3">
    <location>
        <begin position="1"/>
        <end position="18"/>
    </location>
</feature>